<dbReference type="Proteomes" id="UP000183040">
    <property type="component" value="Unassembled WGS sequence"/>
</dbReference>
<dbReference type="AlphaFoldDB" id="A0A1H3Y6M0"/>
<name>A0A1H3Y6M0_9BACE</name>
<accession>A0A1H3Y6M0</accession>
<dbReference type="InterPro" id="IPR016195">
    <property type="entry name" value="Pol/histidinol_Pase-like"/>
</dbReference>
<reference evidence="1 2" key="1">
    <citation type="submission" date="2016-10" db="EMBL/GenBank/DDBJ databases">
        <authorList>
            <person name="de Groot N.N."/>
        </authorList>
    </citation>
    <scope>NUCLEOTIDE SEQUENCE [LARGE SCALE GENOMIC DNA]</scope>
    <source>
        <strain evidence="1 2">NLAE-zl-G339</strain>
    </source>
</reference>
<dbReference type="Gene3D" id="3.40.50.300">
    <property type="entry name" value="P-loop containing nucleotide triphosphate hydrolases"/>
    <property type="match status" value="1"/>
</dbReference>
<dbReference type="EMBL" id="FNRP01000002">
    <property type="protein sequence ID" value="SEA06534.1"/>
    <property type="molecule type" value="Genomic_DNA"/>
</dbReference>
<evidence type="ECO:0008006" key="3">
    <source>
        <dbReference type="Google" id="ProtNLM"/>
    </source>
</evidence>
<gene>
    <name evidence="1" type="ORF">SAMN04487924_10272</name>
</gene>
<organism evidence="1 2">
    <name type="scientific">Bacteroides xylanisolvens</name>
    <dbReference type="NCBI Taxonomy" id="371601"/>
    <lineage>
        <taxon>Bacteria</taxon>
        <taxon>Pseudomonadati</taxon>
        <taxon>Bacteroidota</taxon>
        <taxon>Bacteroidia</taxon>
        <taxon>Bacteroidales</taxon>
        <taxon>Bacteroidaceae</taxon>
        <taxon>Bacteroides</taxon>
    </lineage>
</organism>
<dbReference type="SUPFAM" id="SSF89550">
    <property type="entry name" value="PHP domain-like"/>
    <property type="match status" value="1"/>
</dbReference>
<proteinExistence type="predicted"/>
<evidence type="ECO:0000313" key="2">
    <source>
        <dbReference type="Proteomes" id="UP000183040"/>
    </source>
</evidence>
<dbReference type="RefSeq" id="WP_004329801.1">
    <property type="nucleotide sequence ID" value="NZ_FNRP01000002.1"/>
</dbReference>
<protein>
    <recommendedName>
        <fullName evidence="3">ATPase</fullName>
    </recommendedName>
</protein>
<dbReference type="SUPFAM" id="SSF52540">
    <property type="entry name" value="P-loop containing nucleoside triphosphate hydrolases"/>
    <property type="match status" value="1"/>
</dbReference>
<dbReference type="InterPro" id="IPR027417">
    <property type="entry name" value="P-loop_NTPase"/>
</dbReference>
<evidence type="ECO:0000313" key="1">
    <source>
        <dbReference type="EMBL" id="SEA06534.1"/>
    </source>
</evidence>
<sequence length="767" mass="87472">MQPIYIDLHIHTSENANNLNTNYDIAELVGQIKKLNGDSPFMISLTDHNTINKSAYLKAQNLDLNLIIGVELHIQNRAEAKSYHCHIYFNAPIEDAVIDSLNEILDELYPNKLPDRNDPNTPDIQKIINSFDTFDFILLPHGSQKHGAFNYSINDGENLDNAINRSIYYNQFDGFTSRSTKGLEATHQYFERLGISEFINLVTCSDNYSPSIYPRSHSGNDDDFIPTWMFAQPTFDGLRLSLSESTRLVASHEKPIRRSDYIGHVELQNEHIDVNVNLTEGLNVVIGGSSSGKTLFVDSLYRNIHQDFEGSKYIERYGVENMIVENTSGMTPYYISQNFIAENISDNNEKSIDKIEILRNIFPADDEINRSITTGLNKLHEVISEMLQYVEKIEDCERTLNALPNPGQLIVTGIVKKNALNILMPTAEEESLVKYPSNQYKIDLEAIETIRTFLENNPLIEDANEEINSIKTKLTLAAKAYTMFDDVSMVVKEHKQVVDRILKDELGQQQSRITNKDSLLKTVGEYIKVLTGFKHCKQELIKIKYSFQTREIEARGHKLSVINNFIFNEKVLVDALKYCLKSNINTIADVTPWNLMSRYFKKNPNVESYNDMTQRVYTKLMELNTRSYKIITKDGKDFNSLSPGWKTAILLDLILGYEQDTAPIIIDQPEDNLAVKYINSTLTETIKAVKWSKQVIMVSHNATIPMMADAQTIVVCENDGNKITIRSASLESEVFGQKVLDYIADQTDGGRTSIKKRVKKYNFKKYN</sequence>
<dbReference type="GeneID" id="73803926"/>
<dbReference type="Gene3D" id="3.20.20.140">
    <property type="entry name" value="Metal-dependent hydrolases"/>
    <property type="match status" value="1"/>
</dbReference>